<comment type="caution">
    <text evidence="2">The sequence shown here is derived from an EMBL/GenBank/DDBJ whole genome shotgun (WGS) entry which is preliminary data.</text>
</comment>
<name>A0A919LAC4_9ACTN</name>
<dbReference type="EMBL" id="BNAT01000013">
    <property type="protein sequence ID" value="GHH89439.1"/>
    <property type="molecule type" value="Genomic_DNA"/>
</dbReference>
<feature type="region of interest" description="Disordered" evidence="1">
    <location>
        <begin position="37"/>
        <end position="61"/>
    </location>
</feature>
<sequence length="61" mass="6956">MQPTLRRRVVRKQGFLLFPSDSRGTRVPRLTNVRHTTDVPRFPRPEQGSHPGSWDGGSCQV</sequence>
<evidence type="ECO:0000256" key="1">
    <source>
        <dbReference type="SAM" id="MobiDB-lite"/>
    </source>
</evidence>
<reference evidence="2" key="1">
    <citation type="journal article" date="2014" name="Int. J. Syst. Evol. Microbiol.">
        <title>Complete genome sequence of Corynebacterium casei LMG S-19264T (=DSM 44701T), isolated from a smear-ripened cheese.</title>
        <authorList>
            <consortium name="US DOE Joint Genome Institute (JGI-PGF)"/>
            <person name="Walter F."/>
            <person name="Albersmeier A."/>
            <person name="Kalinowski J."/>
            <person name="Ruckert C."/>
        </authorList>
    </citation>
    <scope>NUCLEOTIDE SEQUENCE</scope>
    <source>
        <strain evidence="2">CGMCC 4.7403</strain>
    </source>
</reference>
<organism evidence="2 3">
    <name type="scientific">Streptomyces capitiformicae</name>
    <dbReference type="NCBI Taxonomy" id="2014920"/>
    <lineage>
        <taxon>Bacteria</taxon>
        <taxon>Bacillati</taxon>
        <taxon>Actinomycetota</taxon>
        <taxon>Actinomycetes</taxon>
        <taxon>Kitasatosporales</taxon>
        <taxon>Streptomycetaceae</taxon>
        <taxon>Streptomyces</taxon>
    </lineage>
</organism>
<gene>
    <name evidence="2" type="ORF">GCM10017771_40230</name>
</gene>
<dbReference type="AlphaFoldDB" id="A0A919LAC4"/>
<evidence type="ECO:0000313" key="2">
    <source>
        <dbReference type="EMBL" id="GHH89439.1"/>
    </source>
</evidence>
<reference evidence="2" key="2">
    <citation type="submission" date="2020-09" db="EMBL/GenBank/DDBJ databases">
        <authorList>
            <person name="Sun Q."/>
            <person name="Zhou Y."/>
        </authorList>
    </citation>
    <scope>NUCLEOTIDE SEQUENCE</scope>
    <source>
        <strain evidence="2">CGMCC 4.7403</strain>
    </source>
</reference>
<dbReference type="Proteomes" id="UP000603227">
    <property type="component" value="Unassembled WGS sequence"/>
</dbReference>
<evidence type="ECO:0000313" key="3">
    <source>
        <dbReference type="Proteomes" id="UP000603227"/>
    </source>
</evidence>
<protein>
    <submittedName>
        <fullName evidence="2">Uncharacterized protein</fullName>
    </submittedName>
</protein>
<proteinExistence type="predicted"/>
<accession>A0A919LAC4</accession>
<keyword evidence="3" id="KW-1185">Reference proteome</keyword>